<dbReference type="OrthoDB" id="418358at2759"/>
<feature type="compositionally biased region" description="Polar residues" evidence="9">
    <location>
        <begin position="30"/>
        <end position="46"/>
    </location>
</feature>
<evidence type="ECO:0000313" key="12">
    <source>
        <dbReference type="Proteomes" id="UP000728032"/>
    </source>
</evidence>
<evidence type="ECO:0000256" key="5">
    <source>
        <dbReference type="ARBA" id="ARBA00022753"/>
    </source>
</evidence>
<dbReference type="PROSITE" id="PS51511">
    <property type="entry name" value="FIP_RBD"/>
    <property type="match status" value="1"/>
</dbReference>
<dbReference type="Proteomes" id="UP000728032">
    <property type="component" value="Unassembled WGS sequence"/>
</dbReference>
<keyword evidence="5" id="KW-0967">Endosome</keyword>
<accession>A0A7R9LG03</accession>
<protein>
    <recommendedName>
        <fullName evidence="10">FIP-RBD domain-containing protein</fullName>
    </recommendedName>
</protein>
<evidence type="ECO:0000256" key="2">
    <source>
        <dbReference type="ARBA" id="ARBA00004626"/>
    </source>
</evidence>
<feature type="domain" description="FIP-RBD" evidence="10">
    <location>
        <begin position="290"/>
        <end position="352"/>
    </location>
</feature>
<gene>
    <name evidence="11" type="ORF">ONB1V03_LOCUS2872</name>
</gene>
<dbReference type="GO" id="GO:0030496">
    <property type="term" value="C:midbody"/>
    <property type="evidence" value="ECO:0007669"/>
    <property type="project" value="UniProtKB-SubCell"/>
</dbReference>
<feature type="coiled-coil region" evidence="8">
    <location>
        <begin position="90"/>
        <end position="213"/>
    </location>
</feature>
<keyword evidence="4" id="KW-0813">Transport</keyword>
<feature type="coiled-coil region" evidence="8">
    <location>
        <begin position="255"/>
        <end position="292"/>
    </location>
</feature>
<dbReference type="PANTHER" id="PTHR15726:SF7">
    <property type="entry name" value="NUCLEAR FALLOUT, ISOFORM J"/>
    <property type="match status" value="1"/>
</dbReference>
<keyword evidence="7" id="KW-0472">Membrane</keyword>
<evidence type="ECO:0000256" key="1">
    <source>
        <dbReference type="ARBA" id="ARBA00004214"/>
    </source>
</evidence>
<name>A0A7R9LG03_9ACAR</name>
<evidence type="ECO:0000256" key="9">
    <source>
        <dbReference type="SAM" id="MobiDB-lite"/>
    </source>
</evidence>
<dbReference type="InterPro" id="IPR051977">
    <property type="entry name" value="Rab11-interacting_regulator"/>
</dbReference>
<evidence type="ECO:0000256" key="7">
    <source>
        <dbReference type="ARBA" id="ARBA00023136"/>
    </source>
</evidence>
<dbReference type="AlphaFoldDB" id="A0A7R9LG03"/>
<evidence type="ECO:0000256" key="8">
    <source>
        <dbReference type="SAM" id="Coils"/>
    </source>
</evidence>
<dbReference type="EMBL" id="OC915566">
    <property type="protein sequence ID" value="CAD7641015.1"/>
    <property type="molecule type" value="Genomic_DNA"/>
</dbReference>
<keyword evidence="6 8" id="KW-0175">Coiled coil</keyword>
<dbReference type="GO" id="GO:0032465">
    <property type="term" value="P:regulation of cytokinesis"/>
    <property type="evidence" value="ECO:0007669"/>
    <property type="project" value="TreeGrafter"/>
</dbReference>
<dbReference type="InterPro" id="IPR057316">
    <property type="entry name" value="Rab11-FIP3/4_dom"/>
</dbReference>
<evidence type="ECO:0000313" key="11">
    <source>
        <dbReference type="EMBL" id="CAD7641015.1"/>
    </source>
</evidence>
<evidence type="ECO:0000256" key="3">
    <source>
        <dbReference type="ARBA" id="ARBA00004654"/>
    </source>
</evidence>
<evidence type="ECO:0000256" key="4">
    <source>
        <dbReference type="ARBA" id="ARBA00022448"/>
    </source>
</evidence>
<feature type="region of interest" description="Disordered" evidence="9">
    <location>
        <begin position="29"/>
        <end position="48"/>
    </location>
</feature>
<comment type="subcellular location">
    <subcellularLocation>
        <location evidence="2">Cleavage furrow</location>
    </subcellularLocation>
    <subcellularLocation>
        <location evidence="1">Midbody</location>
    </subcellularLocation>
    <subcellularLocation>
        <location evidence="3">Recycling endosome membrane</location>
        <topology evidence="3">Peripheral membrane protein</topology>
    </subcellularLocation>
</comment>
<dbReference type="InterPro" id="IPR037245">
    <property type="entry name" value="FIP-RBD_C_sf"/>
</dbReference>
<proteinExistence type="predicted"/>
<keyword evidence="12" id="KW-1185">Reference proteome</keyword>
<evidence type="ECO:0000256" key="6">
    <source>
        <dbReference type="ARBA" id="ARBA00023054"/>
    </source>
</evidence>
<organism evidence="11">
    <name type="scientific">Oppiella nova</name>
    <dbReference type="NCBI Taxonomy" id="334625"/>
    <lineage>
        <taxon>Eukaryota</taxon>
        <taxon>Metazoa</taxon>
        <taxon>Ecdysozoa</taxon>
        <taxon>Arthropoda</taxon>
        <taxon>Chelicerata</taxon>
        <taxon>Arachnida</taxon>
        <taxon>Acari</taxon>
        <taxon>Acariformes</taxon>
        <taxon>Sarcoptiformes</taxon>
        <taxon>Oribatida</taxon>
        <taxon>Brachypylina</taxon>
        <taxon>Oppioidea</taxon>
        <taxon>Oppiidae</taxon>
        <taxon>Oppiella</taxon>
    </lineage>
</organism>
<sequence>MYRRSTSNHNFKRHSSSSAQQHAKELFRMSPTNGTNGSSPMSSLSCESDDMINDTISIEEDVINLTQKIQSLQDQVNYLSEGQISNEDKYTRVKQENANLMTKIHTLEEQLRDIEIQNEERSGEEDRRYKDVMARHEREKSQECEQYLNRIYNLQQELVDAKDESRKYQNMVERLQTVKTELEDQINDKSIEIDGLRLEVNKLRDVVRKHEEEESVNSRLIEVLNQELVDMKAPKLFETKQRTMSSSDDIDMLYNSEMDRQLKELKDENIALREANEELSALLLNNRLEEGRNLLKEGEVVSSLASELGTFNSDQLRTALKDQQEVNVKLRTYIDDILLNIVENYPQLLEVKNK</sequence>
<dbReference type="Pfam" id="PF25450">
    <property type="entry name" value="Rab11-FIP3"/>
    <property type="match status" value="1"/>
</dbReference>
<dbReference type="GO" id="GO:0055038">
    <property type="term" value="C:recycling endosome membrane"/>
    <property type="evidence" value="ECO:0007669"/>
    <property type="project" value="UniProtKB-SubCell"/>
</dbReference>
<dbReference type="InterPro" id="IPR019018">
    <property type="entry name" value="Rab-bd_FIP-RBD"/>
</dbReference>
<dbReference type="GO" id="GO:0032456">
    <property type="term" value="P:endocytic recycling"/>
    <property type="evidence" value="ECO:0007669"/>
    <property type="project" value="TreeGrafter"/>
</dbReference>
<feature type="region of interest" description="Disordered" evidence="9">
    <location>
        <begin position="1"/>
        <end position="22"/>
    </location>
</feature>
<reference evidence="11" key="1">
    <citation type="submission" date="2020-11" db="EMBL/GenBank/DDBJ databases">
        <authorList>
            <person name="Tran Van P."/>
        </authorList>
    </citation>
    <scope>NUCLEOTIDE SEQUENCE</scope>
</reference>
<dbReference type="EMBL" id="CAJPVJ010000741">
    <property type="protein sequence ID" value="CAG2163289.1"/>
    <property type="molecule type" value="Genomic_DNA"/>
</dbReference>
<evidence type="ECO:0000259" key="10">
    <source>
        <dbReference type="PROSITE" id="PS51511"/>
    </source>
</evidence>
<dbReference type="Gene3D" id="1.20.5.2440">
    <property type="match status" value="1"/>
</dbReference>
<dbReference type="SUPFAM" id="SSF144270">
    <property type="entry name" value="Eferin C-derminal domain-like"/>
    <property type="match status" value="1"/>
</dbReference>
<dbReference type="GO" id="GO:0030139">
    <property type="term" value="C:endocytic vesicle"/>
    <property type="evidence" value="ECO:0007669"/>
    <property type="project" value="TreeGrafter"/>
</dbReference>
<dbReference type="GO" id="GO:0032154">
    <property type="term" value="C:cleavage furrow"/>
    <property type="evidence" value="ECO:0007669"/>
    <property type="project" value="UniProtKB-SubCell"/>
</dbReference>
<dbReference type="Pfam" id="PF09457">
    <property type="entry name" value="RBD-FIP"/>
    <property type="match status" value="1"/>
</dbReference>
<dbReference type="PANTHER" id="PTHR15726">
    <property type="entry name" value="RAB11-FAMILY INTERACTING PROTEIN"/>
    <property type="match status" value="1"/>
</dbReference>